<dbReference type="PROSITE" id="PS50837">
    <property type="entry name" value="NACHT"/>
    <property type="match status" value="1"/>
</dbReference>
<comment type="caution">
    <text evidence="4">The sequence shown here is derived from an EMBL/GenBank/DDBJ whole genome shotgun (WGS) entry which is preliminary data.</text>
</comment>
<feature type="domain" description="NACHT" evidence="3">
    <location>
        <begin position="130"/>
        <end position="278"/>
    </location>
</feature>
<evidence type="ECO:0000313" key="5">
    <source>
        <dbReference type="Proteomes" id="UP000629468"/>
    </source>
</evidence>
<dbReference type="EMBL" id="JABXXO010000009">
    <property type="protein sequence ID" value="KAF7770227.1"/>
    <property type="molecule type" value="Genomic_DNA"/>
</dbReference>
<dbReference type="Pfam" id="PF24883">
    <property type="entry name" value="NPHP3_N"/>
    <property type="match status" value="1"/>
</dbReference>
<dbReference type="AlphaFoldDB" id="A0A8H7EZF6"/>
<feature type="region of interest" description="Disordered" evidence="2">
    <location>
        <begin position="1"/>
        <end position="56"/>
    </location>
</feature>
<keyword evidence="1" id="KW-0677">Repeat</keyword>
<name>A0A8H7EZF6_AGABI</name>
<evidence type="ECO:0000259" key="3">
    <source>
        <dbReference type="PROSITE" id="PS50837"/>
    </source>
</evidence>
<evidence type="ECO:0000256" key="2">
    <source>
        <dbReference type="SAM" id="MobiDB-lite"/>
    </source>
</evidence>
<dbReference type="InterPro" id="IPR027417">
    <property type="entry name" value="P-loop_NTPase"/>
</dbReference>
<dbReference type="PANTHER" id="PTHR10039">
    <property type="entry name" value="AMELOGENIN"/>
    <property type="match status" value="1"/>
</dbReference>
<dbReference type="InterPro" id="IPR007111">
    <property type="entry name" value="NACHT_NTPase"/>
</dbReference>
<gene>
    <name evidence="4" type="ORF">Agabi119p4_6201</name>
</gene>
<feature type="compositionally biased region" description="Pro residues" evidence="2">
    <location>
        <begin position="1"/>
        <end position="15"/>
    </location>
</feature>
<dbReference type="Gene3D" id="3.40.50.300">
    <property type="entry name" value="P-loop containing nucleotide triphosphate hydrolases"/>
    <property type="match status" value="1"/>
</dbReference>
<dbReference type="SUPFAM" id="SSF52540">
    <property type="entry name" value="P-loop containing nucleoside triphosphate hydrolases"/>
    <property type="match status" value="1"/>
</dbReference>
<evidence type="ECO:0000256" key="1">
    <source>
        <dbReference type="ARBA" id="ARBA00022737"/>
    </source>
</evidence>
<reference evidence="4 5" key="1">
    <citation type="journal article" name="Sci. Rep.">
        <title>Telomere-to-telomere assembled and centromere annotated genomes of the two main subspecies of the button mushroom Agaricus bisporus reveal especially polymorphic chromosome ends.</title>
        <authorList>
            <person name="Sonnenberg A.S.M."/>
            <person name="Sedaghat-Telgerd N."/>
            <person name="Lavrijssen B."/>
            <person name="Ohm R.A."/>
            <person name="Hendrickx P.M."/>
            <person name="Scholtmeijer K."/>
            <person name="Baars J.J.P."/>
            <person name="van Peer A."/>
        </authorList>
    </citation>
    <scope>NUCLEOTIDE SEQUENCE [LARGE SCALE GENOMIC DNA]</scope>
    <source>
        <strain evidence="4 5">H119_p4</strain>
    </source>
</reference>
<dbReference type="PANTHER" id="PTHR10039:SF14">
    <property type="entry name" value="NACHT DOMAIN-CONTAINING PROTEIN"/>
    <property type="match status" value="1"/>
</dbReference>
<dbReference type="Proteomes" id="UP000629468">
    <property type="component" value="Unassembled WGS sequence"/>
</dbReference>
<accession>A0A8H7EZF6</accession>
<sequence length="667" mass="76368">MNATPTPMPFDPPNPISLSSRLQPKRRPLSPSTDVDVDHPKKRQRTEKDSHSNIVDDNLPVHHANLAGSTVFYTLSHGRAVFRLLEAYTILEATKDSSAQYPTPGCYPETRLKLRVKLKAWLFGEMAKWRMLWVRGRAGTGKSAIAQTFAESCDGWGRHGGSYFFSRIAGRTKLETVIPTLVYQLAHAIPEYKALISTELANNSLLLRNSPIVQFKRLIIEPLSALQRQCPREPMIIILDGLDECKGEDAQLKILEMISDSLRTSLDLPLRWLIFSRPEPHLKRTFFQIQDCAREELTIDAECRDDVEHYARGRVLKFKATYSDVTPTDWPSQEDFQKLVTAVSGHFVLAATSLNYIGDPDKANPPAQLDALLTFMYRSEVSLADPLESLDMLYSWILGHISPTLFGTTWRILAHLFHHSELRPYLQIDGSAQALYNLLRLEPSIFYEALRELRPIMRIPKPEDAARYQVQFHHVSFQDFILDPNRAKDTSTLTTKYTIILIDTTLRLSQSIDEELLAHIYDLDFKHWPASYIYHLTKSARLESESSNSFVRTVPSSPTDHQLLEYLNQMIKHGVANPATFPLGQPFNDSNTWARDYFLIGHGVKSVVVLMTKSPAQWVQRIHSFHSDKEPSEEQISKFNHDLKELKWDEEKARECIDHYIHSQLPE</sequence>
<dbReference type="InterPro" id="IPR056884">
    <property type="entry name" value="NPHP3-like_N"/>
</dbReference>
<protein>
    <recommendedName>
        <fullName evidence="3">NACHT domain-containing protein</fullName>
    </recommendedName>
</protein>
<proteinExistence type="predicted"/>
<organism evidence="4 5">
    <name type="scientific">Agaricus bisporus var. burnettii</name>
    <dbReference type="NCBI Taxonomy" id="192524"/>
    <lineage>
        <taxon>Eukaryota</taxon>
        <taxon>Fungi</taxon>
        <taxon>Dikarya</taxon>
        <taxon>Basidiomycota</taxon>
        <taxon>Agaricomycotina</taxon>
        <taxon>Agaricomycetes</taxon>
        <taxon>Agaricomycetidae</taxon>
        <taxon>Agaricales</taxon>
        <taxon>Agaricineae</taxon>
        <taxon>Agaricaceae</taxon>
        <taxon>Agaricus</taxon>
    </lineage>
</organism>
<evidence type="ECO:0000313" key="4">
    <source>
        <dbReference type="EMBL" id="KAF7770227.1"/>
    </source>
</evidence>